<proteinExistence type="predicted"/>
<dbReference type="SUPFAM" id="SSF56349">
    <property type="entry name" value="DNA breaking-rejoining enzymes"/>
    <property type="match status" value="1"/>
</dbReference>
<organism evidence="2 3">
    <name type="scientific">Acanthoscelides obtectus</name>
    <name type="common">Bean weevil</name>
    <name type="synonym">Bruchus obtectus</name>
    <dbReference type="NCBI Taxonomy" id="200917"/>
    <lineage>
        <taxon>Eukaryota</taxon>
        <taxon>Metazoa</taxon>
        <taxon>Ecdysozoa</taxon>
        <taxon>Arthropoda</taxon>
        <taxon>Hexapoda</taxon>
        <taxon>Insecta</taxon>
        <taxon>Pterygota</taxon>
        <taxon>Neoptera</taxon>
        <taxon>Endopterygota</taxon>
        <taxon>Coleoptera</taxon>
        <taxon>Polyphaga</taxon>
        <taxon>Cucujiformia</taxon>
        <taxon>Chrysomeloidea</taxon>
        <taxon>Chrysomelidae</taxon>
        <taxon>Bruchinae</taxon>
        <taxon>Bruchini</taxon>
        <taxon>Acanthoscelides</taxon>
    </lineage>
</organism>
<comment type="caution">
    <text evidence="2">The sequence shown here is derived from an EMBL/GenBank/DDBJ whole genome shotgun (WGS) entry which is preliminary data.</text>
</comment>
<gene>
    <name evidence="2" type="ORF">ACAOBT_LOCUS28314</name>
</gene>
<sequence length="93" mass="10764">MENVSIRLWIKTSFIRFPKQYLIFFNLKILSYTGHSFRRSSATLLVESGRDLMTLKQHNGWKLSTVAEGYVDKSVANRTEIANKVSERVVVLK</sequence>
<dbReference type="OrthoDB" id="6723718at2759"/>
<dbReference type="GO" id="GO:0006310">
    <property type="term" value="P:DNA recombination"/>
    <property type="evidence" value="ECO:0007669"/>
    <property type="project" value="UniProtKB-KW"/>
</dbReference>
<accession>A0A9P0M3X1</accession>
<dbReference type="GO" id="GO:0003677">
    <property type="term" value="F:DNA binding"/>
    <property type="evidence" value="ECO:0007669"/>
    <property type="project" value="InterPro"/>
</dbReference>
<name>A0A9P0M3X1_ACAOB</name>
<protein>
    <recommendedName>
        <fullName evidence="4">Tyr recombinase domain-containing protein</fullName>
    </recommendedName>
</protein>
<dbReference type="InterPro" id="IPR011010">
    <property type="entry name" value="DNA_brk_join_enz"/>
</dbReference>
<dbReference type="GO" id="GO:0015074">
    <property type="term" value="P:DNA integration"/>
    <property type="evidence" value="ECO:0007669"/>
    <property type="project" value="InterPro"/>
</dbReference>
<dbReference type="EMBL" id="CAKOFQ010007619">
    <property type="protein sequence ID" value="CAH2005047.1"/>
    <property type="molecule type" value="Genomic_DNA"/>
</dbReference>
<evidence type="ECO:0008006" key="4">
    <source>
        <dbReference type="Google" id="ProtNLM"/>
    </source>
</evidence>
<keyword evidence="1" id="KW-0233">DNA recombination</keyword>
<dbReference type="Proteomes" id="UP001152888">
    <property type="component" value="Unassembled WGS sequence"/>
</dbReference>
<evidence type="ECO:0000313" key="2">
    <source>
        <dbReference type="EMBL" id="CAH2005047.1"/>
    </source>
</evidence>
<reference evidence="2" key="1">
    <citation type="submission" date="2022-03" db="EMBL/GenBank/DDBJ databases">
        <authorList>
            <person name="Sayadi A."/>
        </authorList>
    </citation>
    <scope>NUCLEOTIDE SEQUENCE</scope>
</reference>
<dbReference type="Gene3D" id="1.10.443.10">
    <property type="entry name" value="Intergrase catalytic core"/>
    <property type="match status" value="1"/>
</dbReference>
<dbReference type="InterPro" id="IPR013762">
    <property type="entry name" value="Integrase-like_cat_sf"/>
</dbReference>
<keyword evidence="3" id="KW-1185">Reference proteome</keyword>
<dbReference type="AlphaFoldDB" id="A0A9P0M3X1"/>
<evidence type="ECO:0000256" key="1">
    <source>
        <dbReference type="ARBA" id="ARBA00023172"/>
    </source>
</evidence>
<evidence type="ECO:0000313" key="3">
    <source>
        <dbReference type="Proteomes" id="UP001152888"/>
    </source>
</evidence>